<dbReference type="OrthoDB" id="9801430at2"/>
<organism evidence="11 12">
    <name type="scientific">Hyunsoonleella jejuensis</name>
    <dbReference type="NCBI Taxonomy" id="419940"/>
    <lineage>
        <taxon>Bacteria</taxon>
        <taxon>Pseudomonadati</taxon>
        <taxon>Bacteroidota</taxon>
        <taxon>Flavobacteriia</taxon>
        <taxon>Flavobacteriales</taxon>
        <taxon>Flavobacteriaceae</taxon>
    </lineage>
</organism>
<keyword evidence="8 10" id="KW-0961">Cell wall biogenesis/degradation</keyword>
<accession>A0A1H9J1C8</accession>
<dbReference type="GO" id="GO:0006508">
    <property type="term" value="P:proteolysis"/>
    <property type="evidence" value="ECO:0007669"/>
    <property type="project" value="UniProtKB-KW"/>
</dbReference>
<keyword evidence="3 9" id="KW-0479">Metal-binding</keyword>
<evidence type="ECO:0000256" key="5">
    <source>
        <dbReference type="ARBA" id="ARBA00022833"/>
    </source>
</evidence>
<evidence type="ECO:0000313" key="12">
    <source>
        <dbReference type="Proteomes" id="UP000198999"/>
    </source>
</evidence>
<feature type="site" description="Transition state stabilizer" evidence="9">
    <location>
        <position position="90"/>
    </location>
</feature>
<dbReference type="PANTHER" id="PTHR43126:SF1">
    <property type="entry name" value="D-ALANYL-D-ALANINE DIPEPTIDASE"/>
    <property type="match status" value="1"/>
</dbReference>
<dbReference type="AlphaFoldDB" id="A0A1H9J1C8"/>
<evidence type="ECO:0000256" key="10">
    <source>
        <dbReference type="PIRNR" id="PIRNR026671"/>
    </source>
</evidence>
<dbReference type="Proteomes" id="UP000198999">
    <property type="component" value="Unassembled WGS sequence"/>
</dbReference>
<dbReference type="Gene3D" id="3.30.1380.10">
    <property type="match status" value="1"/>
</dbReference>
<name>A0A1H9J1C8_9FLAO</name>
<reference evidence="11 12" key="1">
    <citation type="submission" date="2016-10" db="EMBL/GenBank/DDBJ databases">
        <authorList>
            <person name="de Groot N.N."/>
        </authorList>
    </citation>
    <scope>NUCLEOTIDE SEQUENCE [LARGE SCALE GENOMIC DNA]</scope>
    <source>
        <strain evidence="11 12">DSM 21035</strain>
    </source>
</reference>
<sequence length="221" mass="26147">MKLSYTFLCFFMVCLGYCQLPEKFVYAKNLIPDLEIELRYYGNNNFIGDTIDGYNKHCLILTEETVLALQKVQTELHKKNLALKVYDGYRPQRAVNHFMRWAKNLNDTINKAKFYPNVKKADLFKEEYIATRSGHTKGSTVDITIINKTTNKELDMGSPYDFFGRQSWINYANITAVQKANRELLQRVMLKHGFINYPREWWHFTLRNEPYSTTYFDFPVE</sequence>
<evidence type="ECO:0000256" key="7">
    <source>
        <dbReference type="ARBA" id="ARBA00023049"/>
    </source>
</evidence>
<dbReference type="PIRSF" id="PIRSF026671">
    <property type="entry name" value="AA_dipeptidase"/>
    <property type="match status" value="1"/>
</dbReference>
<keyword evidence="4 9" id="KW-0378">Hydrolase</keyword>
<dbReference type="EC" id="3.4.13.22" evidence="9 10"/>
<dbReference type="HAMAP" id="MF_01924">
    <property type="entry name" value="A_A_dipeptidase"/>
    <property type="match status" value="1"/>
</dbReference>
<dbReference type="GO" id="GO:0071555">
    <property type="term" value="P:cell wall organization"/>
    <property type="evidence" value="ECO:0007669"/>
    <property type="project" value="UniProtKB-KW"/>
</dbReference>
<evidence type="ECO:0000256" key="2">
    <source>
        <dbReference type="ARBA" id="ARBA00022670"/>
    </source>
</evidence>
<dbReference type="PANTHER" id="PTHR43126">
    <property type="entry name" value="D-ALANYL-D-ALANINE DIPEPTIDASE"/>
    <property type="match status" value="1"/>
</dbReference>
<dbReference type="Pfam" id="PF01427">
    <property type="entry name" value="Peptidase_M15"/>
    <property type="match status" value="1"/>
</dbReference>
<evidence type="ECO:0000256" key="6">
    <source>
        <dbReference type="ARBA" id="ARBA00022997"/>
    </source>
</evidence>
<dbReference type="RefSeq" id="WP_092579769.1">
    <property type="nucleotide sequence ID" value="NZ_FOFN01000003.1"/>
</dbReference>
<dbReference type="InterPro" id="IPR000755">
    <property type="entry name" value="A_A_dipeptidase"/>
</dbReference>
<comment type="similarity">
    <text evidence="9 10">Belongs to the peptidase M15D family.</text>
</comment>
<proteinExistence type="inferred from homology"/>
<evidence type="ECO:0000256" key="4">
    <source>
        <dbReference type="ARBA" id="ARBA00022801"/>
    </source>
</evidence>
<keyword evidence="6 9" id="KW-0224">Dipeptidase</keyword>
<keyword evidence="5 9" id="KW-0862">Zinc</keyword>
<dbReference type="CDD" id="cd14817">
    <property type="entry name" value="D-Ala-D-Ala_dipeptidase_VanX"/>
    <property type="match status" value="1"/>
</dbReference>
<dbReference type="SUPFAM" id="SSF55166">
    <property type="entry name" value="Hedgehog/DD-peptidase"/>
    <property type="match status" value="1"/>
</dbReference>
<evidence type="ECO:0000256" key="8">
    <source>
        <dbReference type="ARBA" id="ARBA00023316"/>
    </source>
</evidence>
<evidence type="ECO:0000256" key="3">
    <source>
        <dbReference type="ARBA" id="ARBA00022723"/>
    </source>
</evidence>
<comment type="catalytic activity">
    <reaction evidence="1 9 10">
        <text>D-alanyl-D-alanine + H2O = 2 D-alanine</text>
        <dbReference type="Rhea" id="RHEA:20661"/>
        <dbReference type="ChEBI" id="CHEBI:15377"/>
        <dbReference type="ChEBI" id="CHEBI:57416"/>
        <dbReference type="ChEBI" id="CHEBI:57822"/>
        <dbReference type="EC" id="3.4.13.22"/>
    </reaction>
</comment>
<feature type="binding site" evidence="9">
    <location>
        <position position="203"/>
    </location>
    <ligand>
        <name>Zn(2+)</name>
        <dbReference type="ChEBI" id="CHEBI:29105"/>
        <note>catalytic</note>
    </ligand>
</feature>
<keyword evidence="2 9" id="KW-0645">Protease</keyword>
<keyword evidence="7 9" id="KW-0482">Metalloprotease</keyword>
<protein>
    <recommendedName>
        <fullName evidence="9 10">D-alanyl-D-alanine dipeptidase</fullName>
        <shortName evidence="9 10">D-Ala-D-Ala dipeptidase</shortName>
        <ecNumber evidence="9 10">3.4.13.22</ecNumber>
    </recommendedName>
</protein>
<dbReference type="EMBL" id="FOFN01000003">
    <property type="protein sequence ID" value="SEQ80569.1"/>
    <property type="molecule type" value="Genomic_DNA"/>
</dbReference>
<gene>
    <name evidence="11" type="ORF">SAMN05421824_2359</name>
</gene>
<dbReference type="GO" id="GO:0160237">
    <property type="term" value="F:D-Ala-D-Ala dipeptidase activity"/>
    <property type="evidence" value="ECO:0007669"/>
    <property type="project" value="UniProtKB-EC"/>
</dbReference>
<dbReference type="GO" id="GO:0008270">
    <property type="term" value="F:zinc ion binding"/>
    <property type="evidence" value="ECO:0007669"/>
    <property type="project" value="UniProtKB-UniRule"/>
</dbReference>
<evidence type="ECO:0000256" key="1">
    <source>
        <dbReference type="ARBA" id="ARBA00001362"/>
    </source>
</evidence>
<keyword evidence="12" id="KW-1185">Reference proteome</keyword>
<dbReference type="STRING" id="419940.SAMN05421824_2359"/>
<comment type="function">
    <text evidence="9 10">Catalyzes hydrolysis of the D-alanyl-D-alanine dipeptide.</text>
</comment>
<dbReference type="GO" id="GO:0008237">
    <property type="term" value="F:metallopeptidase activity"/>
    <property type="evidence" value="ECO:0007669"/>
    <property type="project" value="UniProtKB-KW"/>
</dbReference>
<feature type="active site" description="Proton donor/acceptor" evidence="9">
    <location>
        <position position="200"/>
    </location>
</feature>
<dbReference type="InterPro" id="IPR009045">
    <property type="entry name" value="Zn_M74/Hedgehog-like"/>
</dbReference>
<comment type="cofactor">
    <cofactor evidence="9">
        <name>Zn(2+)</name>
        <dbReference type="ChEBI" id="CHEBI:29105"/>
    </cofactor>
    <text evidence="9">Binds 1 zinc ion per subunit.</text>
</comment>
<feature type="binding site" evidence="9">
    <location>
        <position position="135"/>
    </location>
    <ligand>
        <name>Zn(2+)</name>
        <dbReference type="ChEBI" id="CHEBI:29105"/>
        <note>catalytic</note>
    </ligand>
</feature>
<feature type="binding site" evidence="9">
    <location>
        <position position="142"/>
    </location>
    <ligand>
        <name>Zn(2+)</name>
        <dbReference type="ChEBI" id="CHEBI:29105"/>
        <note>catalytic</note>
    </ligand>
</feature>
<evidence type="ECO:0000313" key="11">
    <source>
        <dbReference type="EMBL" id="SEQ80569.1"/>
    </source>
</evidence>
<evidence type="ECO:0000256" key="9">
    <source>
        <dbReference type="HAMAP-Rule" id="MF_01924"/>
    </source>
</evidence>